<sequence length="129" mass="13662">MAILSKYGAGLLAATAVAGVTLLSGGAAEAGTVSATSGCASKQLCLYGSTNYTGKVLNTKSRPKCTKSKALKRKFAVKSYRNFTAYTWSVYDKNFHLVYTVTKKGTRGATSKVANPTVRNKGIYWCVSG</sequence>
<organism evidence="2 3">
    <name type="scientific">Actinoallomurus vinaceus</name>
    <dbReference type="NCBI Taxonomy" id="1080074"/>
    <lineage>
        <taxon>Bacteria</taxon>
        <taxon>Bacillati</taxon>
        <taxon>Actinomycetota</taxon>
        <taxon>Actinomycetes</taxon>
        <taxon>Streptosporangiales</taxon>
        <taxon>Thermomonosporaceae</taxon>
        <taxon>Actinoallomurus</taxon>
    </lineage>
</organism>
<feature type="chain" id="PRO_5047084359" description="Peptidase inhibitor family I36" evidence="1">
    <location>
        <begin position="31"/>
        <end position="129"/>
    </location>
</feature>
<accession>A0ABP8UJR0</accession>
<evidence type="ECO:0000313" key="2">
    <source>
        <dbReference type="EMBL" id="GAA4633323.1"/>
    </source>
</evidence>
<reference evidence="3" key="1">
    <citation type="journal article" date="2019" name="Int. J. Syst. Evol. Microbiol.">
        <title>The Global Catalogue of Microorganisms (GCM) 10K type strain sequencing project: providing services to taxonomists for standard genome sequencing and annotation.</title>
        <authorList>
            <consortium name="The Broad Institute Genomics Platform"/>
            <consortium name="The Broad Institute Genome Sequencing Center for Infectious Disease"/>
            <person name="Wu L."/>
            <person name="Ma J."/>
        </authorList>
    </citation>
    <scope>NUCLEOTIDE SEQUENCE [LARGE SCALE GENOMIC DNA]</scope>
    <source>
        <strain evidence="3">JCM 17939</strain>
    </source>
</reference>
<dbReference type="EMBL" id="BAABHK010000012">
    <property type="protein sequence ID" value="GAA4633323.1"/>
    <property type="molecule type" value="Genomic_DNA"/>
</dbReference>
<evidence type="ECO:0000313" key="3">
    <source>
        <dbReference type="Proteomes" id="UP001501442"/>
    </source>
</evidence>
<evidence type="ECO:0000256" key="1">
    <source>
        <dbReference type="SAM" id="SignalP"/>
    </source>
</evidence>
<keyword evidence="1" id="KW-0732">Signal</keyword>
<gene>
    <name evidence="2" type="ORF">GCM10023196_070420</name>
</gene>
<dbReference type="Pfam" id="PF03995">
    <property type="entry name" value="Inhibitor_I36"/>
    <property type="match status" value="1"/>
</dbReference>
<name>A0ABP8UJR0_9ACTN</name>
<keyword evidence="3" id="KW-1185">Reference proteome</keyword>
<proteinExistence type="predicted"/>
<comment type="caution">
    <text evidence="2">The sequence shown here is derived from an EMBL/GenBank/DDBJ whole genome shotgun (WGS) entry which is preliminary data.</text>
</comment>
<evidence type="ECO:0008006" key="4">
    <source>
        <dbReference type="Google" id="ProtNLM"/>
    </source>
</evidence>
<protein>
    <recommendedName>
        <fullName evidence="4">Peptidase inhibitor family I36</fullName>
    </recommendedName>
</protein>
<feature type="signal peptide" evidence="1">
    <location>
        <begin position="1"/>
        <end position="30"/>
    </location>
</feature>
<dbReference type="RefSeq" id="WP_345436333.1">
    <property type="nucleotide sequence ID" value="NZ_BAABHK010000012.1"/>
</dbReference>
<dbReference type="Proteomes" id="UP001501442">
    <property type="component" value="Unassembled WGS sequence"/>
</dbReference>